<accession>A0A8S5P0X4</accession>
<feature type="transmembrane region" description="Helical" evidence="1">
    <location>
        <begin position="7"/>
        <end position="39"/>
    </location>
</feature>
<keyword evidence="1" id="KW-0472">Membrane</keyword>
<name>A0A8S5P0X4_9CAUD</name>
<keyword evidence="1" id="KW-1133">Transmembrane helix</keyword>
<dbReference type="EMBL" id="BK015301">
    <property type="protein sequence ID" value="DAE00317.1"/>
    <property type="molecule type" value="Genomic_DNA"/>
</dbReference>
<evidence type="ECO:0000256" key="1">
    <source>
        <dbReference type="SAM" id="Phobius"/>
    </source>
</evidence>
<protein>
    <submittedName>
        <fullName evidence="2">Uncharacterized protein</fullName>
    </submittedName>
</protein>
<evidence type="ECO:0000313" key="2">
    <source>
        <dbReference type="EMBL" id="DAE00317.1"/>
    </source>
</evidence>
<keyword evidence="1" id="KW-0812">Transmembrane</keyword>
<organism evidence="2">
    <name type="scientific">Myoviridae sp. ctLnO19</name>
    <dbReference type="NCBI Taxonomy" id="2825085"/>
    <lineage>
        <taxon>Viruses</taxon>
        <taxon>Duplodnaviria</taxon>
        <taxon>Heunggongvirae</taxon>
        <taxon>Uroviricota</taxon>
        <taxon>Caudoviricetes</taxon>
    </lineage>
</organism>
<reference evidence="2" key="1">
    <citation type="journal article" date="2021" name="Proc. Natl. Acad. Sci. U.S.A.">
        <title>A Catalog of Tens of Thousands of Viruses from Human Metagenomes Reveals Hidden Associations with Chronic Diseases.</title>
        <authorList>
            <person name="Tisza M.J."/>
            <person name="Buck C.B."/>
        </authorList>
    </citation>
    <scope>NUCLEOTIDE SEQUENCE</scope>
    <source>
        <strain evidence="2">CtLnO19</strain>
    </source>
</reference>
<proteinExistence type="predicted"/>
<feature type="transmembrane region" description="Helical" evidence="1">
    <location>
        <begin position="59"/>
        <end position="77"/>
    </location>
</feature>
<sequence length="132" mass="14520">MSAIMWFLYLADVVDSIGFISGLTVFITTVALSVTSLIFTVTYCNGDIDEDKKAFFGKIVKKLCIVISIAIFFNVVTPSKNTIYMMLGVQVTGNLIQEASKSPITEKALQLLESKLDEAIKENTPTNQGKEK</sequence>